<dbReference type="Proteomes" id="UP000663870">
    <property type="component" value="Unassembled WGS sequence"/>
</dbReference>
<dbReference type="Gene3D" id="2.60.120.590">
    <property type="entry name" value="Alpha-ketoglutarate-dependent dioxygenase AlkB-like"/>
    <property type="match status" value="1"/>
</dbReference>
<reference evidence="4" key="1">
    <citation type="submission" date="2021-02" db="EMBL/GenBank/DDBJ databases">
        <authorList>
            <person name="Nowell W R."/>
        </authorList>
    </citation>
    <scope>NUCLEOTIDE SEQUENCE</scope>
</reference>
<feature type="domain" description="Alpha-ketoglutarate-dependent dioxygenase AlkB-like" evidence="2">
    <location>
        <begin position="86"/>
        <end position="225"/>
    </location>
</feature>
<dbReference type="Pfam" id="PF13532">
    <property type="entry name" value="2OG-FeII_Oxy_2"/>
    <property type="match status" value="1"/>
</dbReference>
<dbReference type="SUPFAM" id="SSF51197">
    <property type="entry name" value="Clavaminate synthase-like"/>
    <property type="match status" value="1"/>
</dbReference>
<comment type="caution">
    <text evidence="4">The sequence shown here is derived from an EMBL/GenBank/DDBJ whole genome shotgun (WGS) entry which is preliminary data.</text>
</comment>
<dbReference type="EMBL" id="CAJNOH010000375">
    <property type="protein sequence ID" value="CAF1019335.1"/>
    <property type="molecule type" value="Genomic_DNA"/>
</dbReference>
<dbReference type="InterPro" id="IPR027450">
    <property type="entry name" value="AlkB-like"/>
</dbReference>
<dbReference type="AlphaFoldDB" id="A0A814RDA4"/>
<dbReference type="PANTHER" id="PTHR21052">
    <property type="entry name" value="SPERMATOGENESIS ASSOCIATED 11-RELATED"/>
    <property type="match status" value="1"/>
</dbReference>
<evidence type="ECO:0000259" key="2">
    <source>
        <dbReference type="Pfam" id="PF13532"/>
    </source>
</evidence>
<dbReference type="GO" id="GO:0006631">
    <property type="term" value="P:fatty acid metabolic process"/>
    <property type="evidence" value="ECO:0007669"/>
    <property type="project" value="TreeGrafter"/>
</dbReference>
<sequence>MIICGTLIKQLLKQHSYRLYSSQVISSSSLKSNPSNIIYSSQKVADLLQKQSNCLQIFDNYLTDNENNNFLKEIDGYMKRKRYEYSHWDNAIHGYRESERSEWTPENQQVLSHIRQLAFDDPTQTLVHVHVLDIAKDGYIKPHIDAIRYCGTTIAGLSLLSSCVMRFVHKDDKTLSIDVLLKPKSLYIIKNIIRFDFTHEILKDQESYFNNIHIPRNRRLSIICRNMPVDLSAG</sequence>
<dbReference type="EMBL" id="CAJNOL010000595">
    <property type="protein sequence ID" value="CAF1130690.1"/>
    <property type="molecule type" value="Genomic_DNA"/>
</dbReference>
<dbReference type="InterPro" id="IPR037151">
    <property type="entry name" value="AlkB-like_sf"/>
</dbReference>
<name>A0A814RDA4_9BILA</name>
<evidence type="ECO:0000256" key="1">
    <source>
        <dbReference type="ARBA" id="ARBA00001954"/>
    </source>
</evidence>
<dbReference type="Proteomes" id="UP000663854">
    <property type="component" value="Unassembled WGS sequence"/>
</dbReference>
<dbReference type="GO" id="GO:0006974">
    <property type="term" value="P:DNA damage response"/>
    <property type="evidence" value="ECO:0007669"/>
    <property type="project" value="InterPro"/>
</dbReference>
<evidence type="ECO:0000313" key="4">
    <source>
        <dbReference type="EMBL" id="CAF1130690.1"/>
    </source>
</evidence>
<evidence type="ECO:0000313" key="3">
    <source>
        <dbReference type="EMBL" id="CAF1019335.1"/>
    </source>
</evidence>
<organism evidence="4 5">
    <name type="scientific">Rotaria sordida</name>
    <dbReference type="NCBI Taxonomy" id="392033"/>
    <lineage>
        <taxon>Eukaryota</taxon>
        <taxon>Metazoa</taxon>
        <taxon>Spiralia</taxon>
        <taxon>Gnathifera</taxon>
        <taxon>Rotifera</taxon>
        <taxon>Eurotatoria</taxon>
        <taxon>Bdelloidea</taxon>
        <taxon>Philodinida</taxon>
        <taxon>Philodinidae</taxon>
        <taxon>Rotaria</taxon>
    </lineage>
</organism>
<protein>
    <recommendedName>
        <fullName evidence="2">Alpha-ketoglutarate-dependent dioxygenase AlkB-like domain-containing protein</fullName>
    </recommendedName>
</protein>
<comment type="cofactor">
    <cofactor evidence="1">
        <name>Fe(2+)</name>
        <dbReference type="ChEBI" id="CHEBI:29033"/>
    </cofactor>
</comment>
<dbReference type="GO" id="GO:0005759">
    <property type="term" value="C:mitochondrial matrix"/>
    <property type="evidence" value="ECO:0007669"/>
    <property type="project" value="TreeGrafter"/>
</dbReference>
<evidence type="ECO:0000313" key="5">
    <source>
        <dbReference type="Proteomes" id="UP000663870"/>
    </source>
</evidence>
<keyword evidence="5" id="KW-1185">Reference proteome</keyword>
<dbReference type="PANTHER" id="PTHR21052:SF0">
    <property type="entry name" value="ALPHA-KETOGLUTARATE-DEPENDENT DIOXYGENASE ALKB HOMOLOG 7, MITOCHONDRIAL"/>
    <property type="match status" value="1"/>
</dbReference>
<proteinExistence type="predicted"/>
<accession>A0A814RDA4</accession>
<gene>
    <name evidence="4" type="ORF">JXQ802_LOCUS20686</name>
    <name evidence="3" type="ORF">PYM288_LOCUS15533</name>
</gene>
<dbReference type="InterPro" id="IPR032870">
    <property type="entry name" value="ALKBH7-like"/>
</dbReference>